<dbReference type="PANTHER" id="PTHR43133:SF8">
    <property type="entry name" value="RNA POLYMERASE SIGMA FACTOR HI_1459-RELATED"/>
    <property type="match status" value="1"/>
</dbReference>
<dbReference type="Proteomes" id="UP000319852">
    <property type="component" value="Chromosome"/>
</dbReference>
<dbReference type="AlphaFoldDB" id="A0A517MX42"/>
<evidence type="ECO:0000256" key="4">
    <source>
        <dbReference type="ARBA" id="ARBA00023125"/>
    </source>
</evidence>
<name>A0A517MX42_9BACT</name>
<evidence type="ECO:0000256" key="2">
    <source>
        <dbReference type="ARBA" id="ARBA00023015"/>
    </source>
</evidence>
<keyword evidence="4" id="KW-0238">DNA-binding</keyword>
<organism evidence="7 8">
    <name type="scientific">Adhaeretor mobilis</name>
    <dbReference type="NCBI Taxonomy" id="1930276"/>
    <lineage>
        <taxon>Bacteria</taxon>
        <taxon>Pseudomonadati</taxon>
        <taxon>Planctomycetota</taxon>
        <taxon>Planctomycetia</taxon>
        <taxon>Pirellulales</taxon>
        <taxon>Lacipirellulaceae</taxon>
        <taxon>Adhaeretor</taxon>
    </lineage>
</organism>
<dbReference type="InterPro" id="IPR036388">
    <property type="entry name" value="WH-like_DNA-bd_sf"/>
</dbReference>
<dbReference type="InterPro" id="IPR039425">
    <property type="entry name" value="RNA_pol_sigma-70-like"/>
</dbReference>
<comment type="similarity">
    <text evidence="1">Belongs to the sigma-70 factor family. ECF subfamily.</text>
</comment>
<dbReference type="GO" id="GO:0003677">
    <property type="term" value="F:DNA binding"/>
    <property type="evidence" value="ECO:0007669"/>
    <property type="project" value="UniProtKB-KW"/>
</dbReference>
<dbReference type="PANTHER" id="PTHR43133">
    <property type="entry name" value="RNA POLYMERASE ECF-TYPE SIGMA FACTO"/>
    <property type="match status" value="1"/>
</dbReference>
<dbReference type="Gene3D" id="1.10.1740.10">
    <property type="match status" value="1"/>
</dbReference>
<protein>
    <submittedName>
        <fullName evidence="7">RNA polymerase sigma factor</fullName>
    </submittedName>
</protein>
<accession>A0A517MX42</accession>
<dbReference type="InterPro" id="IPR013325">
    <property type="entry name" value="RNA_pol_sigma_r2"/>
</dbReference>
<gene>
    <name evidence="7" type="ORF">HG15A2_27640</name>
</gene>
<dbReference type="OrthoDB" id="291381at2"/>
<dbReference type="SUPFAM" id="SSF88659">
    <property type="entry name" value="Sigma3 and sigma4 domains of RNA polymerase sigma factors"/>
    <property type="match status" value="1"/>
</dbReference>
<dbReference type="Gene3D" id="1.10.10.10">
    <property type="entry name" value="Winged helix-like DNA-binding domain superfamily/Winged helix DNA-binding domain"/>
    <property type="match status" value="1"/>
</dbReference>
<evidence type="ECO:0000313" key="8">
    <source>
        <dbReference type="Proteomes" id="UP000319852"/>
    </source>
</evidence>
<dbReference type="EMBL" id="CP036263">
    <property type="protein sequence ID" value="QDS99441.1"/>
    <property type="molecule type" value="Genomic_DNA"/>
</dbReference>
<dbReference type="SUPFAM" id="SSF88946">
    <property type="entry name" value="Sigma2 domain of RNA polymerase sigma factors"/>
    <property type="match status" value="1"/>
</dbReference>
<dbReference type="KEGG" id="amob:HG15A2_27640"/>
<dbReference type="InterPro" id="IPR053812">
    <property type="entry name" value="HTH_Sigma70_ECF-like"/>
</dbReference>
<evidence type="ECO:0000259" key="6">
    <source>
        <dbReference type="Pfam" id="PF07638"/>
    </source>
</evidence>
<dbReference type="GO" id="GO:0006352">
    <property type="term" value="P:DNA-templated transcription initiation"/>
    <property type="evidence" value="ECO:0007669"/>
    <property type="project" value="InterPro"/>
</dbReference>
<evidence type="ECO:0000256" key="3">
    <source>
        <dbReference type="ARBA" id="ARBA00023082"/>
    </source>
</evidence>
<keyword evidence="3" id="KW-0731">Sigma factor</keyword>
<keyword evidence="8" id="KW-1185">Reference proteome</keyword>
<dbReference type="InterPro" id="IPR013324">
    <property type="entry name" value="RNA_pol_sigma_r3/r4-like"/>
</dbReference>
<feature type="domain" description="RNA polymerase sigma-70 ECF-like HTH" evidence="6">
    <location>
        <begin position="6"/>
        <end position="199"/>
    </location>
</feature>
<evidence type="ECO:0000256" key="1">
    <source>
        <dbReference type="ARBA" id="ARBA00010641"/>
    </source>
</evidence>
<dbReference type="RefSeq" id="WP_145060666.1">
    <property type="nucleotide sequence ID" value="NZ_CP036263.1"/>
</dbReference>
<proteinExistence type="inferred from homology"/>
<dbReference type="GO" id="GO:0016987">
    <property type="term" value="F:sigma factor activity"/>
    <property type="evidence" value="ECO:0007669"/>
    <property type="project" value="UniProtKB-KW"/>
</dbReference>
<evidence type="ECO:0000256" key="5">
    <source>
        <dbReference type="ARBA" id="ARBA00023163"/>
    </source>
</evidence>
<sequence length="210" mass="24056">MSSDHSITLWIANLKLQDDDQAQREIWERYFQRLVGLARFKLGNAPRRSADEEDVALSVLHCFFAGVSEGRFPELRDRTNLWPLLAKITSRKAINQRRHELRQKRGGGRVRGESVFLNAEDASMLGLAEVMADDLTPAYLATLEEERLRLFDALPDDVLRSVARKKLEGFQNAEIADELGVTERTVERKLNRIRNLWLSKIGPGRDTEVE</sequence>
<keyword evidence="2" id="KW-0805">Transcription regulation</keyword>
<dbReference type="Pfam" id="PF07638">
    <property type="entry name" value="Sigma70_ECF"/>
    <property type="match status" value="1"/>
</dbReference>
<evidence type="ECO:0000313" key="7">
    <source>
        <dbReference type="EMBL" id="QDS99441.1"/>
    </source>
</evidence>
<keyword evidence="5" id="KW-0804">Transcription</keyword>
<reference evidence="7 8" key="1">
    <citation type="submission" date="2019-02" db="EMBL/GenBank/DDBJ databases">
        <title>Deep-cultivation of Planctomycetes and their phenomic and genomic characterization uncovers novel biology.</title>
        <authorList>
            <person name="Wiegand S."/>
            <person name="Jogler M."/>
            <person name="Boedeker C."/>
            <person name="Pinto D."/>
            <person name="Vollmers J."/>
            <person name="Rivas-Marin E."/>
            <person name="Kohn T."/>
            <person name="Peeters S.H."/>
            <person name="Heuer A."/>
            <person name="Rast P."/>
            <person name="Oberbeckmann S."/>
            <person name="Bunk B."/>
            <person name="Jeske O."/>
            <person name="Meyerdierks A."/>
            <person name="Storesund J.E."/>
            <person name="Kallscheuer N."/>
            <person name="Luecker S."/>
            <person name="Lage O.M."/>
            <person name="Pohl T."/>
            <person name="Merkel B.J."/>
            <person name="Hornburger P."/>
            <person name="Mueller R.-W."/>
            <person name="Bruemmer F."/>
            <person name="Labrenz M."/>
            <person name="Spormann A.M."/>
            <person name="Op den Camp H."/>
            <person name="Overmann J."/>
            <person name="Amann R."/>
            <person name="Jetten M.S.M."/>
            <person name="Mascher T."/>
            <person name="Medema M.H."/>
            <person name="Devos D.P."/>
            <person name="Kaster A.-K."/>
            <person name="Ovreas L."/>
            <person name="Rohde M."/>
            <person name="Galperin M.Y."/>
            <person name="Jogler C."/>
        </authorList>
    </citation>
    <scope>NUCLEOTIDE SEQUENCE [LARGE SCALE GENOMIC DNA]</scope>
    <source>
        <strain evidence="7 8">HG15A2</strain>
    </source>
</reference>